<evidence type="ECO:0000313" key="3">
    <source>
        <dbReference type="Proteomes" id="UP000054516"/>
    </source>
</evidence>
<evidence type="ECO:0008006" key="4">
    <source>
        <dbReference type="Google" id="ProtNLM"/>
    </source>
</evidence>
<keyword evidence="3" id="KW-1185">Reference proteome</keyword>
<reference evidence="2" key="1">
    <citation type="submission" date="2016-03" db="EMBL/GenBank/DDBJ databases">
        <title>Draft genome sequence of Rosellinia necatrix.</title>
        <authorList>
            <person name="Kanematsu S."/>
        </authorList>
    </citation>
    <scope>NUCLEOTIDE SEQUENCE [LARGE SCALE GENOMIC DNA]</scope>
    <source>
        <strain evidence="2">W97</strain>
    </source>
</reference>
<evidence type="ECO:0000313" key="2">
    <source>
        <dbReference type="EMBL" id="GAP86481.1"/>
    </source>
</evidence>
<gene>
    <name evidence="2" type="ORF">SAMD00023353_1900950</name>
</gene>
<dbReference type="STRING" id="77044.A0A1W2TEN9"/>
<evidence type="ECO:0000256" key="1">
    <source>
        <dbReference type="SAM" id="MobiDB-lite"/>
    </source>
</evidence>
<organism evidence="2">
    <name type="scientific">Rosellinia necatrix</name>
    <name type="common">White root-rot fungus</name>
    <dbReference type="NCBI Taxonomy" id="77044"/>
    <lineage>
        <taxon>Eukaryota</taxon>
        <taxon>Fungi</taxon>
        <taxon>Dikarya</taxon>
        <taxon>Ascomycota</taxon>
        <taxon>Pezizomycotina</taxon>
        <taxon>Sordariomycetes</taxon>
        <taxon>Xylariomycetidae</taxon>
        <taxon>Xylariales</taxon>
        <taxon>Xylariaceae</taxon>
        <taxon>Rosellinia</taxon>
    </lineage>
</organism>
<dbReference type="AlphaFoldDB" id="A0A1W2TEN9"/>
<feature type="region of interest" description="Disordered" evidence="1">
    <location>
        <begin position="1"/>
        <end position="41"/>
    </location>
</feature>
<proteinExistence type="predicted"/>
<name>A0A1W2TEN9_ROSNE</name>
<protein>
    <recommendedName>
        <fullName evidence="4">Polymer-forming cytoskeletal protein</fullName>
    </recommendedName>
</protein>
<sequence length="210" mass="22496">MDTSKDADADAVKQRQPQPRRRSYNKKNSEGQEDDESNSPVEQLVANGWSREKAIMADKIFLCSCVVVEGRVHATNKLCLCGKLVATEGLECGGNFTLCGKLGCWGKPIVVKNMIVMTQGVIYGDMMATAGVYIHGECSVKGTLTVTGPLKIKGSLRCSVLNLTGPITVYKGPGIFTSSGGRINGTDITPTNVIRAVPKNEDDNRVGEAD</sequence>
<dbReference type="OrthoDB" id="4705488at2759"/>
<accession>A0A1W2TEN9</accession>
<dbReference type="EMBL" id="DF977464">
    <property type="protein sequence ID" value="GAP86481.1"/>
    <property type="molecule type" value="Genomic_DNA"/>
</dbReference>
<dbReference type="Proteomes" id="UP000054516">
    <property type="component" value="Unassembled WGS sequence"/>
</dbReference>
<feature type="compositionally biased region" description="Basic and acidic residues" evidence="1">
    <location>
        <begin position="1"/>
        <end position="13"/>
    </location>
</feature>